<dbReference type="InterPro" id="IPR013752">
    <property type="entry name" value="KPA_reductase"/>
</dbReference>
<evidence type="ECO:0000259" key="5">
    <source>
        <dbReference type="Pfam" id="PF02558"/>
    </source>
</evidence>
<sequence>MHIVVLGAGALGGYFGLRFQEAGAKVTFLVRQKRAEQLQKHGLAIRSPHGDVLREKINWETNPADVENPDVVLVSVKGYHLNGTLEQLHTLVNKGAYVLPVLNGIEHIHILQQEFGKEKIIGGLAFIIATLNNQGHVVHTGAFHELIFGPLCTEQEKVTSELESFSNKAVMKGERTANIMYELWKKYMFINAFSGITTAVQLPIGEIRKHKETFQIAIHLLQEMRELAGKYDVNLTDKDVTEAITKMEQFDAQATSSMHQDLRKGLPLELDHLHGGAIRLAKAQQLELIYTKIMYGIIKPFENRT</sequence>
<dbReference type="FunFam" id="3.40.50.720:FF:000307">
    <property type="entry name" value="2-dehydropantoate 2-reductase"/>
    <property type="match status" value="1"/>
</dbReference>
<evidence type="ECO:0000256" key="3">
    <source>
        <dbReference type="ARBA" id="ARBA00023002"/>
    </source>
</evidence>
<dbReference type="InterPro" id="IPR051402">
    <property type="entry name" value="KPR-Related"/>
</dbReference>
<dbReference type="GO" id="GO:0015940">
    <property type="term" value="P:pantothenate biosynthetic process"/>
    <property type="evidence" value="ECO:0007669"/>
    <property type="project" value="UniProtKB-UniPathway"/>
</dbReference>
<comment type="caution">
    <text evidence="7">The sequence shown here is derived from an EMBL/GenBank/DDBJ whole genome shotgun (WGS) entry which is preliminary data.</text>
</comment>
<dbReference type="Proteomes" id="UP000036780">
    <property type="component" value="Unassembled WGS sequence"/>
</dbReference>
<dbReference type="InterPro" id="IPR003710">
    <property type="entry name" value="ApbA"/>
</dbReference>
<evidence type="ECO:0000256" key="2">
    <source>
        <dbReference type="ARBA" id="ARBA00022857"/>
    </source>
</evidence>
<dbReference type="Pfam" id="PF08546">
    <property type="entry name" value="ApbA_C"/>
    <property type="match status" value="1"/>
</dbReference>
<dbReference type="Pfam" id="PF02558">
    <property type="entry name" value="ApbA"/>
    <property type="match status" value="1"/>
</dbReference>
<evidence type="ECO:0000313" key="8">
    <source>
        <dbReference type="Proteomes" id="UP000036780"/>
    </source>
</evidence>
<comment type="pathway">
    <text evidence="4">Cofactor biosynthesis; (R)-pantothenate biosynthesis; (R)-pantoate from 3-methyl-2-oxobutanoate: step 2/2.</text>
</comment>
<dbReference type="EMBL" id="LGTO01000007">
    <property type="protein sequence ID" value="KNE18837.1"/>
    <property type="molecule type" value="Genomic_DNA"/>
</dbReference>
<dbReference type="OrthoDB" id="9793586at2"/>
<dbReference type="RefSeq" id="WP_050351327.1">
    <property type="nucleotide sequence ID" value="NZ_CP073011.1"/>
</dbReference>
<protein>
    <recommendedName>
        <fullName evidence="4">2-dehydropantoate 2-reductase</fullName>
        <ecNumber evidence="4">1.1.1.169</ecNumber>
    </recommendedName>
    <alternativeName>
        <fullName evidence="4">Ketopantoate reductase</fullName>
    </alternativeName>
</protein>
<keyword evidence="4" id="KW-0566">Pantothenate biosynthesis</keyword>
<comment type="similarity">
    <text evidence="1 4">Belongs to the ketopantoate reductase family.</text>
</comment>
<dbReference type="AlphaFoldDB" id="A0A0L0QJT4"/>
<evidence type="ECO:0000256" key="1">
    <source>
        <dbReference type="ARBA" id="ARBA00007870"/>
    </source>
</evidence>
<dbReference type="GeneID" id="66871809"/>
<reference evidence="8" key="1">
    <citation type="submission" date="2015-07" db="EMBL/GenBank/DDBJ databases">
        <title>Fjat-10053 dsm26.</title>
        <authorList>
            <person name="Liu B."/>
            <person name="Wang J."/>
            <person name="Zhu Y."/>
            <person name="Liu G."/>
            <person name="Chen Q."/>
            <person name="Chen Z."/>
            <person name="Lan J."/>
            <person name="Che J."/>
            <person name="Ge C."/>
            <person name="Shi H."/>
            <person name="Pan Z."/>
            <person name="Liu X."/>
        </authorList>
    </citation>
    <scope>NUCLEOTIDE SEQUENCE [LARGE SCALE GENOMIC DNA]</scope>
    <source>
        <strain evidence="8">DSM 26</strain>
    </source>
</reference>
<comment type="function">
    <text evidence="4">Catalyzes the NADPH-dependent reduction of ketopantoate into pantoic acid.</text>
</comment>
<accession>A0A0L0QJT4</accession>
<dbReference type="InterPro" id="IPR013332">
    <property type="entry name" value="KPR_N"/>
</dbReference>
<proteinExistence type="inferred from homology"/>
<evidence type="ECO:0000256" key="4">
    <source>
        <dbReference type="RuleBase" id="RU362068"/>
    </source>
</evidence>
<dbReference type="InterPro" id="IPR013328">
    <property type="entry name" value="6PGD_dom2"/>
</dbReference>
<dbReference type="UniPathway" id="UPA00028">
    <property type="reaction ID" value="UER00004"/>
</dbReference>
<feature type="domain" description="Ketopantoate reductase C-terminal" evidence="6">
    <location>
        <begin position="178"/>
        <end position="300"/>
    </location>
</feature>
<organism evidence="7 8">
    <name type="scientific">Virgibacillus pantothenticus</name>
    <dbReference type="NCBI Taxonomy" id="1473"/>
    <lineage>
        <taxon>Bacteria</taxon>
        <taxon>Bacillati</taxon>
        <taxon>Bacillota</taxon>
        <taxon>Bacilli</taxon>
        <taxon>Bacillales</taxon>
        <taxon>Bacillaceae</taxon>
        <taxon>Virgibacillus</taxon>
    </lineage>
</organism>
<gene>
    <name evidence="7" type="ORF">AFK71_09595</name>
</gene>
<evidence type="ECO:0000259" key="6">
    <source>
        <dbReference type="Pfam" id="PF08546"/>
    </source>
</evidence>
<keyword evidence="2 4" id="KW-0521">NADP</keyword>
<feature type="domain" description="Ketopantoate reductase N-terminal" evidence="5">
    <location>
        <begin position="3"/>
        <end position="150"/>
    </location>
</feature>
<dbReference type="NCBIfam" id="TIGR00745">
    <property type="entry name" value="apbA_panE"/>
    <property type="match status" value="1"/>
</dbReference>
<dbReference type="InterPro" id="IPR036291">
    <property type="entry name" value="NAD(P)-bd_dom_sf"/>
</dbReference>
<dbReference type="SUPFAM" id="SSF51735">
    <property type="entry name" value="NAD(P)-binding Rossmann-fold domains"/>
    <property type="match status" value="1"/>
</dbReference>
<evidence type="ECO:0000313" key="7">
    <source>
        <dbReference type="EMBL" id="KNE18837.1"/>
    </source>
</evidence>
<dbReference type="PANTHER" id="PTHR21708">
    <property type="entry name" value="PROBABLE 2-DEHYDROPANTOATE 2-REDUCTASE"/>
    <property type="match status" value="1"/>
</dbReference>
<dbReference type="PANTHER" id="PTHR21708:SF26">
    <property type="entry name" value="2-DEHYDROPANTOATE 2-REDUCTASE"/>
    <property type="match status" value="1"/>
</dbReference>
<dbReference type="GO" id="GO:0005737">
    <property type="term" value="C:cytoplasm"/>
    <property type="evidence" value="ECO:0007669"/>
    <property type="project" value="TreeGrafter"/>
</dbReference>
<name>A0A0L0QJT4_VIRPA</name>
<dbReference type="EC" id="1.1.1.169" evidence="4"/>
<dbReference type="Gene3D" id="1.10.1040.10">
    <property type="entry name" value="N-(1-d-carboxylethyl)-l-norvaline Dehydrogenase, domain 2"/>
    <property type="match status" value="1"/>
</dbReference>
<dbReference type="PATRIC" id="fig|1473.5.peg.403"/>
<comment type="catalytic activity">
    <reaction evidence="4">
        <text>(R)-pantoate + NADP(+) = 2-dehydropantoate + NADPH + H(+)</text>
        <dbReference type="Rhea" id="RHEA:16233"/>
        <dbReference type="ChEBI" id="CHEBI:11561"/>
        <dbReference type="ChEBI" id="CHEBI:15378"/>
        <dbReference type="ChEBI" id="CHEBI:15980"/>
        <dbReference type="ChEBI" id="CHEBI:57783"/>
        <dbReference type="ChEBI" id="CHEBI:58349"/>
        <dbReference type="EC" id="1.1.1.169"/>
    </reaction>
</comment>
<dbReference type="GO" id="GO:0008677">
    <property type="term" value="F:2-dehydropantoate 2-reductase activity"/>
    <property type="evidence" value="ECO:0007669"/>
    <property type="project" value="UniProtKB-EC"/>
</dbReference>
<dbReference type="Gene3D" id="3.40.50.720">
    <property type="entry name" value="NAD(P)-binding Rossmann-like Domain"/>
    <property type="match status" value="1"/>
</dbReference>
<dbReference type="SUPFAM" id="SSF48179">
    <property type="entry name" value="6-phosphogluconate dehydrogenase C-terminal domain-like"/>
    <property type="match status" value="1"/>
</dbReference>
<keyword evidence="3 4" id="KW-0560">Oxidoreductase</keyword>
<keyword evidence="8" id="KW-1185">Reference proteome</keyword>
<dbReference type="InterPro" id="IPR008927">
    <property type="entry name" value="6-PGluconate_DH-like_C_sf"/>
</dbReference>